<dbReference type="EMBL" id="MU118022">
    <property type="protein sequence ID" value="KAF9647968.1"/>
    <property type="molecule type" value="Genomic_DNA"/>
</dbReference>
<reference evidence="1" key="1">
    <citation type="submission" date="2019-10" db="EMBL/GenBank/DDBJ databases">
        <authorList>
            <consortium name="DOE Joint Genome Institute"/>
            <person name="Kuo A."/>
            <person name="Miyauchi S."/>
            <person name="Kiss E."/>
            <person name="Drula E."/>
            <person name="Kohler A."/>
            <person name="Sanchez-Garcia M."/>
            <person name="Andreopoulos B."/>
            <person name="Barry K.W."/>
            <person name="Bonito G."/>
            <person name="Buee M."/>
            <person name="Carver A."/>
            <person name="Chen C."/>
            <person name="Cichocki N."/>
            <person name="Clum A."/>
            <person name="Culley D."/>
            <person name="Crous P.W."/>
            <person name="Fauchery L."/>
            <person name="Girlanda M."/>
            <person name="Hayes R."/>
            <person name="Keri Z."/>
            <person name="Labutti K."/>
            <person name="Lipzen A."/>
            <person name="Lombard V."/>
            <person name="Magnuson J."/>
            <person name="Maillard F."/>
            <person name="Morin E."/>
            <person name="Murat C."/>
            <person name="Nolan M."/>
            <person name="Ohm R."/>
            <person name="Pangilinan J."/>
            <person name="Pereira M."/>
            <person name="Perotto S."/>
            <person name="Peter M."/>
            <person name="Riley R."/>
            <person name="Sitrit Y."/>
            <person name="Stielow B."/>
            <person name="Szollosi G."/>
            <person name="Zifcakova L."/>
            <person name="Stursova M."/>
            <person name="Spatafora J.W."/>
            <person name="Tedersoo L."/>
            <person name="Vaario L.-M."/>
            <person name="Yamada A."/>
            <person name="Yan M."/>
            <person name="Wang P."/>
            <person name="Xu J."/>
            <person name="Bruns T."/>
            <person name="Baldrian P."/>
            <person name="Vilgalys R."/>
            <person name="Henrissat B."/>
            <person name="Grigoriev I.V."/>
            <person name="Hibbett D."/>
            <person name="Nagy L.G."/>
            <person name="Martin F.M."/>
        </authorList>
    </citation>
    <scope>NUCLEOTIDE SEQUENCE</scope>
    <source>
        <strain evidence="1">P2</strain>
    </source>
</reference>
<evidence type="ECO:0000313" key="1">
    <source>
        <dbReference type="EMBL" id="KAF9647968.1"/>
    </source>
</evidence>
<dbReference type="Proteomes" id="UP000886501">
    <property type="component" value="Unassembled WGS sequence"/>
</dbReference>
<gene>
    <name evidence="1" type="ORF">BDM02DRAFT_3187503</name>
</gene>
<accession>A0ACB6ZF03</accession>
<evidence type="ECO:0000313" key="2">
    <source>
        <dbReference type="Proteomes" id="UP000886501"/>
    </source>
</evidence>
<comment type="caution">
    <text evidence="1">The sequence shown here is derived from an EMBL/GenBank/DDBJ whole genome shotgun (WGS) entry which is preliminary data.</text>
</comment>
<proteinExistence type="predicted"/>
<sequence>MNLGRGPVEKTFTIVYGYLLVGISLVVYTNMTVDTIKTAEKALRIAVRRQLLVVKVAVFIIIELITFPLGCGVILGPCTIRFSPEVSLKARLVFMQHASLAATPYHWVVGTTFMYMFATSSVVVARSCVLG</sequence>
<organism evidence="1 2">
    <name type="scientific">Thelephora ganbajun</name>
    <name type="common">Ganba fungus</name>
    <dbReference type="NCBI Taxonomy" id="370292"/>
    <lineage>
        <taxon>Eukaryota</taxon>
        <taxon>Fungi</taxon>
        <taxon>Dikarya</taxon>
        <taxon>Basidiomycota</taxon>
        <taxon>Agaricomycotina</taxon>
        <taxon>Agaricomycetes</taxon>
        <taxon>Thelephorales</taxon>
        <taxon>Thelephoraceae</taxon>
        <taxon>Thelephora</taxon>
    </lineage>
</organism>
<keyword evidence="2" id="KW-1185">Reference proteome</keyword>
<name>A0ACB6ZF03_THEGA</name>
<protein>
    <submittedName>
        <fullName evidence="1">Uncharacterized protein</fullName>
    </submittedName>
</protein>
<reference evidence="1" key="2">
    <citation type="journal article" date="2020" name="Nat. Commun.">
        <title>Large-scale genome sequencing of mycorrhizal fungi provides insights into the early evolution of symbiotic traits.</title>
        <authorList>
            <person name="Miyauchi S."/>
            <person name="Kiss E."/>
            <person name="Kuo A."/>
            <person name="Drula E."/>
            <person name="Kohler A."/>
            <person name="Sanchez-Garcia M."/>
            <person name="Morin E."/>
            <person name="Andreopoulos B."/>
            <person name="Barry K.W."/>
            <person name="Bonito G."/>
            <person name="Buee M."/>
            <person name="Carver A."/>
            <person name="Chen C."/>
            <person name="Cichocki N."/>
            <person name="Clum A."/>
            <person name="Culley D."/>
            <person name="Crous P.W."/>
            <person name="Fauchery L."/>
            <person name="Girlanda M."/>
            <person name="Hayes R.D."/>
            <person name="Keri Z."/>
            <person name="LaButti K."/>
            <person name="Lipzen A."/>
            <person name="Lombard V."/>
            <person name="Magnuson J."/>
            <person name="Maillard F."/>
            <person name="Murat C."/>
            <person name="Nolan M."/>
            <person name="Ohm R.A."/>
            <person name="Pangilinan J."/>
            <person name="Pereira M.F."/>
            <person name="Perotto S."/>
            <person name="Peter M."/>
            <person name="Pfister S."/>
            <person name="Riley R."/>
            <person name="Sitrit Y."/>
            <person name="Stielow J.B."/>
            <person name="Szollosi G."/>
            <person name="Zifcakova L."/>
            <person name="Stursova M."/>
            <person name="Spatafora J.W."/>
            <person name="Tedersoo L."/>
            <person name="Vaario L.M."/>
            <person name="Yamada A."/>
            <person name="Yan M."/>
            <person name="Wang P."/>
            <person name="Xu J."/>
            <person name="Bruns T."/>
            <person name="Baldrian P."/>
            <person name="Vilgalys R."/>
            <person name="Dunand C."/>
            <person name="Henrissat B."/>
            <person name="Grigoriev I.V."/>
            <person name="Hibbett D."/>
            <person name="Nagy L.G."/>
            <person name="Martin F.M."/>
        </authorList>
    </citation>
    <scope>NUCLEOTIDE SEQUENCE</scope>
    <source>
        <strain evidence="1">P2</strain>
    </source>
</reference>